<feature type="transmembrane region" description="Helical" evidence="1">
    <location>
        <begin position="78"/>
        <end position="100"/>
    </location>
</feature>
<comment type="caution">
    <text evidence="3">The sequence shown here is derived from an EMBL/GenBank/DDBJ whole genome shotgun (WGS) entry which is preliminary data.</text>
</comment>
<reference evidence="4" key="1">
    <citation type="submission" date="2016-12" db="EMBL/GenBank/DDBJ databases">
        <title>Draft Genome Sequences od Carboxydothermus pertinax and islandicus, Hydrogenogenic Carboxydotrophic Bacteria.</title>
        <authorList>
            <person name="Fukuyama Y."/>
            <person name="Ohmae K."/>
            <person name="Yoneda Y."/>
            <person name="Yoshida T."/>
            <person name="Sako Y."/>
        </authorList>
    </citation>
    <scope>NUCLEOTIDE SEQUENCE [LARGE SCALE GENOMIC DNA]</scope>
    <source>
        <strain evidence="4">SET</strain>
    </source>
</reference>
<protein>
    <submittedName>
        <fullName evidence="3">Peptidase</fullName>
    </submittedName>
</protein>
<dbReference type="Gene3D" id="3.30.2010.10">
    <property type="entry name" value="Metalloproteases ('zincins'), catalytic domain"/>
    <property type="match status" value="1"/>
</dbReference>
<evidence type="ECO:0000313" key="4">
    <source>
        <dbReference type="Proteomes" id="UP000187338"/>
    </source>
</evidence>
<evidence type="ECO:0000313" key="3">
    <source>
        <dbReference type="EMBL" id="GAV25772.1"/>
    </source>
</evidence>
<dbReference type="InterPro" id="IPR052173">
    <property type="entry name" value="Beta-lactam_resp_regulator"/>
</dbReference>
<name>A0A1L8D3M4_9THEO</name>
<sequence>MSFELVHTFFLYALFGPLFGYTLLLLIGKRLLKDNSYFWSEILTIPLLIPVLAVIIYWGKPCPLLTFTSTPLKNIGEFLCFFGNIAARYFTPVFVFAAFYGMHEIIRPYFTFNRFLKTHRLKNNERLNGILAELKEKMGIKKEVFCYLVSGNITIFTFKFYKPVIIIGEEYAKSLDFEELKAVLAHELAHIKAKDSLIISLCQFATYLYFFVPGLKKYFEKILLFRELRADKVALGYLGKKEPLARALVKTYKFETKGSWIGFALELGGDFEIRRMQAIIESDLKIPRRNFAYIAVLTLIVILSLIFLYFIC</sequence>
<organism evidence="3 4">
    <name type="scientific">Carboxydothermus islandicus</name>
    <dbReference type="NCBI Taxonomy" id="661089"/>
    <lineage>
        <taxon>Bacteria</taxon>
        <taxon>Bacillati</taxon>
        <taxon>Bacillota</taxon>
        <taxon>Clostridia</taxon>
        <taxon>Thermoanaerobacterales</taxon>
        <taxon>Thermoanaerobacteraceae</taxon>
        <taxon>Carboxydothermus</taxon>
    </lineage>
</organism>
<dbReference type="PANTHER" id="PTHR34978">
    <property type="entry name" value="POSSIBLE SENSOR-TRANSDUCER PROTEIN BLAR"/>
    <property type="match status" value="1"/>
</dbReference>
<feature type="transmembrane region" description="Helical" evidence="1">
    <location>
        <begin position="291"/>
        <end position="311"/>
    </location>
</feature>
<accession>A0A1L8D3M4</accession>
<keyword evidence="1" id="KW-1133">Transmembrane helix</keyword>
<feature type="transmembrane region" description="Helical" evidence="1">
    <location>
        <begin position="144"/>
        <end position="161"/>
    </location>
</feature>
<proteinExistence type="predicted"/>
<keyword evidence="1" id="KW-0812">Transmembrane</keyword>
<dbReference type="Pfam" id="PF05569">
    <property type="entry name" value="Peptidase_M56"/>
    <property type="match status" value="1"/>
</dbReference>
<dbReference type="STRING" id="661089.ciss_17050"/>
<feature type="transmembrane region" description="Helical" evidence="1">
    <location>
        <begin position="6"/>
        <end position="26"/>
    </location>
</feature>
<evidence type="ECO:0000256" key="1">
    <source>
        <dbReference type="SAM" id="Phobius"/>
    </source>
</evidence>
<dbReference type="Proteomes" id="UP000187338">
    <property type="component" value="Unassembled WGS sequence"/>
</dbReference>
<gene>
    <name evidence="3" type="ORF">ciss_17050</name>
</gene>
<keyword evidence="1" id="KW-0472">Membrane</keyword>
<feature type="domain" description="Peptidase M56" evidence="2">
    <location>
        <begin position="93"/>
        <end position="242"/>
    </location>
</feature>
<dbReference type="InterPro" id="IPR008756">
    <property type="entry name" value="Peptidase_M56"/>
</dbReference>
<feature type="transmembrane region" description="Helical" evidence="1">
    <location>
        <begin position="197"/>
        <end position="215"/>
    </location>
</feature>
<dbReference type="EMBL" id="BDJL01000055">
    <property type="protein sequence ID" value="GAV25772.1"/>
    <property type="molecule type" value="Genomic_DNA"/>
</dbReference>
<evidence type="ECO:0000259" key="2">
    <source>
        <dbReference type="Pfam" id="PF05569"/>
    </source>
</evidence>
<dbReference type="PANTHER" id="PTHR34978:SF3">
    <property type="entry name" value="SLR0241 PROTEIN"/>
    <property type="match status" value="1"/>
</dbReference>
<dbReference type="AlphaFoldDB" id="A0A1L8D3M4"/>
<keyword evidence="4" id="KW-1185">Reference proteome</keyword>
<dbReference type="RefSeq" id="WP_075866008.1">
    <property type="nucleotide sequence ID" value="NZ_BDJL01000055.1"/>
</dbReference>
<feature type="transmembrane region" description="Helical" evidence="1">
    <location>
        <begin position="38"/>
        <end position="58"/>
    </location>
</feature>
<dbReference type="CDD" id="cd07341">
    <property type="entry name" value="M56_BlaR1_MecR1_like"/>
    <property type="match status" value="1"/>
</dbReference>
<dbReference type="OrthoDB" id="9816453at2"/>